<sequence length="269" mass="31380">MYFISDILFSREGDVKRQDAVNKMLENPTYKVLGCAPFARRIVMHGSCVCLRCITERWKNCSIEQVNNPMKQTLDNGSRLVDLCEQTNLTTAFTSKGNYRRHQLTWQRTTTLALEEQRKRKMPTLKHQIDYVLTRNIPLSDIRKSTAVWDVAFVSDHHPVLLSFMVRFQKRSGEAQHQLKLELASLKNGECRKKFELRSTLDYGLGRKTMTEYFNKCIQDAAKETLPVLTLRKKFTFASVETISTYNSVCVARKTGDFSRKKRLRRLRR</sequence>
<accession>A0ABR1EGH0</accession>
<evidence type="ECO:0000313" key="1">
    <source>
        <dbReference type="EMBL" id="KAK6761011.1"/>
    </source>
</evidence>
<organism evidence="1 2">
    <name type="scientific">Necator americanus</name>
    <name type="common">Human hookworm</name>
    <dbReference type="NCBI Taxonomy" id="51031"/>
    <lineage>
        <taxon>Eukaryota</taxon>
        <taxon>Metazoa</taxon>
        <taxon>Ecdysozoa</taxon>
        <taxon>Nematoda</taxon>
        <taxon>Chromadorea</taxon>
        <taxon>Rhabditida</taxon>
        <taxon>Rhabditina</taxon>
        <taxon>Rhabditomorpha</taxon>
        <taxon>Strongyloidea</taxon>
        <taxon>Ancylostomatidae</taxon>
        <taxon>Bunostominae</taxon>
        <taxon>Necator</taxon>
    </lineage>
</organism>
<dbReference type="SUPFAM" id="SSF56219">
    <property type="entry name" value="DNase I-like"/>
    <property type="match status" value="1"/>
</dbReference>
<proteinExistence type="predicted"/>
<protein>
    <recommendedName>
        <fullName evidence="3">Endonuclease/exonuclease/phosphatase domain-containing protein</fullName>
    </recommendedName>
</protein>
<dbReference type="EMBL" id="JAVFWL010000006">
    <property type="protein sequence ID" value="KAK6761011.1"/>
    <property type="molecule type" value="Genomic_DNA"/>
</dbReference>
<name>A0ABR1EGH0_NECAM</name>
<keyword evidence="2" id="KW-1185">Reference proteome</keyword>
<evidence type="ECO:0000313" key="2">
    <source>
        <dbReference type="Proteomes" id="UP001303046"/>
    </source>
</evidence>
<gene>
    <name evidence="1" type="primary">Necator_chrX.g22344</name>
    <name evidence="1" type="ORF">RB195_022182</name>
</gene>
<comment type="caution">
    <text evidence="1">The sequence shown here is derived from an EMBL/GenBank/DDBJ whole genome shotgun (WGS) entry which is preliminary data.</text>
</comment>
<evidence type="ECO:0008006" key="3">
    <source>
        <dbReference type="Google" id="ProtNLM"/>
    </source>
</evidence>
<dbReference type="InterPro" id="IPR036691">
    <property type="entry name" value="Endo/exonu/phosph_ase_sf"/>
</dbReference>
<dbReference type="Proteomes" id="UP001303046">
    <property type="component" value="Unassembled WGS sequence"/>
</dbReference>
<reference evidence="1 2" key="1">
    <citation type="submission" date="2023-08" db="EMBL/GenBank/DDBJ databases">
        <title>A Necator americanus chromosomal reference genome.</title>
        <authorList>
            <person name="Ilik V."/>
            <person name="Petrzelkova K.J."/>
            <person name="Pardy F."/>
            <person name="Fuh T."/>
            <person name="Niatou-Singa F.S."/>
            <person name="Gouil Q."/>
            <person name="Baker L."/>
            <person name="Ritchie M.E."/>
            <person name="Jex A.R."/>
            <person name="Gazzola D."/>
            <person name="Li H."/>
            <person name="Toshio Fujiwara R."/>
            <person name="Zhan B."/>
            <person name="Aroian R.V."/>
            <person name="Pafco B."/>
            <person name="Schwarz E.M."/>
        </authorList>
    </citation>
    <scope>NUCLEOTIDE SEQUENCE [LARGE SCALE GENOMIC DNA]</scope>
    <source>
        <strain evidence="1 2">Aroian</strain>
        <tissue evidence="1">Whole animal</tissue>
    </source>
</reference>
<dbReference type="Gene3D" id="3.60.10.10">
    <property type="entry name" value="Endonuclease/exonuclease/phosphatase"/>
    <property type="match status" value="1"/>
</dbReference>